<dbReference type="RefSeq" id="XP_043172084.1">
    <property type="nucleotide sequence ID" value="XM_043316149.1"/>
</dbReference>
<accession>A0A8J2IAH7</accession>
<feature type="compositionally biased region" description="Basic and acidic residues" evidence="1">
    <location>
        <begin position="444"/>
        <end position="456"/>
    </location>
</feature>
<dbReference type="Proteomes" id="UP000676310">
    <property type="component" value="Unassembled WGS sequence"/>
</dbReference>
<sequence>MTSRNQGRGAADSPDLIDILALEEITSTSEDKPTPRETNDHRLAQAINYLDEEGGHDSPATFMDQVDRIDNSLLLPLSQQGLNFDIDLFNRVRNMVRQTQLDFDEAAQGSLSEENSSSTLNRESSIPESAEELPGCCTPSAAEALYRNGEGPDAPRFKPHKSIPATKNPAAEKEEGIHSEHMLEYGGPNDKVERWYKNYPTSIPFPETFQLARWESLKIDYDLSESVKPMKAEGKVVETNVPFDHPTLEQYKSLSPYVSGSRFKLPKPSAAVQKEINRLGTPRRLAEVVETPKRTNNGVKDGKFQYTPRAFLETLTAGDQVDPTTIRHAVNTTPTKSRTGTISSSVLRDVSNTTQKNPLVKPPTKPISNPPPSATSQAYENDSVLMNEPLDLADENTYPAARATHVVYNNLYKAKEHARSSKKHANLVPPASSARTTSPLVRKINRERATSLERSPRRQSGISTAPPSPDTPTKETAVQPQVVIGEFPGSRPPKSPAPVLFKSQPVPAPISVITPRSTAKKPTKRKRNISEQKYTHDPKRSKPMTPPTSKVTKTRAVTKKVTKKAAATGKAVGKAQTKVVVEEIIHEEEHALQITEKQKTKPGVKSGMTRSGLRYLKE</sequence>
<feature type="compositionally biased region" description="Basic and acidic residues" evidence="1">
    <location>
        <begin position="528"/>
        <end position="540"/>
    </location>
</feature>
<dbReference type="OrthoDB" id="3779124at2759"/>
<name>A0A8J2IAH7_9PLEO</name>
<organism evidence="2 3">
    <name type="scientific">Alternaria atra</name>
    <dbReference type="NCBI Taxonomy" id="119953"/>
    <lineage>
        <taxon>Eukaryota</taxon>
        <taxon>Fungi</taxon>
        <taxon>Dikarya</taxon>
        <taxon>Ascomycota</taxon>
        <taxon>Pezizomycotina</taxon>
        <taxon>Dothideomycetes</taxon>
        <taxon>Pleosporomycetidae</taxon>
        <taxon>Pleosporales</taxon>
        <taxon>Pleosporineae</taxon>
        <taxon>Pleosporaceae</taxon>
        <taxon>Alternaria</taxon>
        <taxon>Alternaria sect. Ulocladioides</taxon>
    </lineage>
</organism>
<reference evidence="2" key="1">
    <citation type="submission" date="2021-05" db="EMBL/GenBank/DDBJ databases">
        <authorList>
            <person name="Stam R."/>
        </authorList>
    </citation>
    <scope>NUCLEOTIDE SEQUENCE</scope>
    <source>
        <strain evidence="2">CS162</strain>
    </source>
</reference>
<feature type="region of interest" description="Disordered" evidence="1">
    <location>
        <begin position="417"/>
        <end position="477"/>
    </location>
</feature>
<gene>
    <name evidence="2" type="ORF">ALTATR162_LOCUS8519</name>
</gene>
<feature type="compositionally biased region" description="Low complexity" evidence="1">
    <location>
        <begin position="110"/>
        <end position="124"/>
    </location>
</feature>
<protein>
    <submittedName>
        <fullName evidence="2">Uncharacterized protein</fullName>
    </submittedName>
</protein>
<dbReference type="AlphaFoldDB" id="A0A8J2IAH7"/>
<feature type="compositionally biased region" description="Low complexity" evidence="1">
    <location>
        <begin position="564"/>
        <end position="577"/>
    </location>
</feature>
<evidence type="ECO:0000256" key="1">
    <source>
        <dbReference type="SAM" id="MobiDB-lite"/>
    </source>
</evidence>
<feature type="region of interest" description="Disordered" evidence="1">
    <location>
        <begin position="334"/>
        <end position="378"/>
    </location>
</feature>
<feature type="compositionally biased region" description="Pro residues" evidence="1">
    <location>
        <begin position="360"/>
        <end position="373"/>
    </location>
</feature>
<feature type="region of interest" description="Disordered" evidence="1">
    <location>
        <begin position="593"/>
        <end position="618"/>
    </location>
</feature>
<evidence type="ECO:0000313" key="3">
    <source>
        <dbReference type="Proteomes" id="UP000676310"/>
    </source>
</evidence>
<dbReference type="EMBL" id="CAJRGZ010000023">
    <property type="protein sequence ID" value="CAG5178069.1"/>
    <property type="molecule type" value="Genomic_DNA"/>
</dbReference>
<evidence type="ECO:0000313" key="2">
    <source>
        <dbReference type="EMBL" id="CAG5178069.1"/>
    </source>
</evidence>
<feature type="region of interest" description="Disordered" evidence="1">
    <location>
        <begin position="106"/>
        <end position="175"/>
    </location>
</feature>
<dbReference type="GeneID" id="67020638"/>
<keyword evidence="3" id="KW-1185">Reference proteome</keyword>
<feature type="compositionally biased region" description="Basic residues" evidence="1">
    <location>
        <begin position="518"/>
        <end position="527"/>
    </location>
</feature>
<feature type="compositionally biased region" description="Polar residues" evidence="1">
    <location>
        <begin position="334"/>
        <end position="357"/>
    </location>
</feature>
<feature type="compositionally biased region" description="Basic residues" evidence="1">
    <location>
        <begin position="552"/>
        <end position="563"/>
    </location>
</feature>
<feature type="region of interest" description="Disordered" evidence="1">
    <location>
        <begin position="510"/>
        <end position="577"/>
    </location>
</feature>
<comment type="caution">
    <text evidence="2">The sequence shown here is derived from an EMBL/GenBank/DDBJ whole genome shotgun (WGS) entry which is preliminary data.</text>
</comment>
<proteinExistence type="predicted"/>